<feature type="binding site" evidence="20">
    <location>
        <position position="1270"/>
    </location>
    <ligand>
        <name>ATP</name>
        <dbReference type="ChEBI" id="CHEBI:30616"/>
    </ligand>
</feature>
<feature type="domain" description="Bulb-type lectin" evidence="23">
    <location>
        <begin position="814"/>
        <end position="941"/>
    </location>
</feature>
<feature type="domain" description="Protein kinase" evidence="22">
    <location>
        <begin position="1905"/>
        <end position="2191"/>
    </location>
</feature>
<gene>
    <name evidence="25" type="ORF">JCGZ_06279</name>
</gene>
<dbReference type="Pfam" id="PF08276">
    <property type="entry name" value="PAN_2"/>
    <property type="match status" value="3"/>
</dbReference>
<keyword evidence="6" id="KW-0808">Transferase</keyword>
<feature type="domain" description="Apple" evidence="24">
    <location>
        <begin position="288"/>
        <end position="370"/>
    </location>
</feature>
<proteinExistence type="predicted"/>
<dbReference type="SMART" id="SM00473">
    <property type="entry name" value="PAN_AP"/>
    <property type="match status" value="3"/>
</dbReference>
<keyword evidence="13 21" id="KW-1133">Transmembrane helix</keyword>
<reference evidence="25 26" key="1">
    <citation type="journal article" date="2014" name="PLoS ONE">
        <title>Global Analysis of Gene Expression Profiles in Physic Nut (Jatropha curcas L.) Seedlings Exposed to Salt Stress.</title>
        <authorList>
            <person name="Zhang L."/>
            <person name="Zhang C."/>
            <person name="Wu P."/>
            <person name="Chen Y."/>
            <person name="Li M."/>
            <person name="Jiang H."/>
            <person name="Wu G."/>
        </authorList>
    </citation>
    <scope>NUCLEOTIDE SEQUENCE [LARGE SCALE GENOMIC DNA]</scope>
    <source>
        <strain evidence="26">cv. GZQX0401</strain>
        <tissue evidence="25">Young leaves</tissue>
    </source>
</reference>
<evidence type="ECO:0000256" key="6">
    <source>
        <dbReference type="ARBA" id="ARBA00022679"/>
    </source>
</evidence>
<dbReference type="GO" id="GO:0030246">
    <property type="term" value="F:carbohydrate binding"/>
    <property type="evidence" value="ECO:0007669"/>
    <property type="project" value="UniProtKB-KW"/>
</dbReference>
<dbReference type="FunFam" id="3.30.200.20:FF:000330">
    <property type="entry name" value="G-type lectin S-receptor-like serine/threonine-protein kinase At4g03230"/>
    <property type="match status" value="1"/>
</dbReference>
<dbReference type="InterPro" id="IPR008271">
    <property type="entry name" value="Ser/Thr_kinase_AS"/>
</dbReference>
<dbReference type="GO" id="GO:0005524">
    <property type="term" value="F:ATP binding"/>
    <property type="evidence" value="ECO:0007669"/>
    <property type="project" value="UniProtKB-UniRule"/>
</dbReference>
<sequence length="2223" mass="252259">MGSSYSVTDTLLQGQYLKNGDYLMSASGIFRLGFFETRGKHYVGIWYNVTTEQEISYDPSSKVVWVANRNTPLFDNSGILTIGSDRNLEILCNRGDGDPIALTSVEASGYTIATLLDSGNLILSELYSNGSIKSLLWQSFDYPTHTLLPGMKLGFNLHTAHNWSLTSWIDNWSPAIGSFTFGMDRNETNQLKIWWAGDLYWTSGTWEDGRFSLSHELAYQDQYHFRYVSNENEKYFTYYANDATTSFPMLSINDFILSSGFANPLISCRSSYDYMNTVGCVDQKHPICWKHVSDFEYTRGFVFGDVFKFNESDNLSINDCLEKCLRNCSCVAYAPTNEIDGTGCEIWSKVTVETSVYRKYWQAIYVRKSKKKKLPWWLFILVGGALVMSLLWSLCHLIWRKYKGYVLVPMDMGTTTIPSTWKPVPLLQMWRKYKEKKANTEQERLLHELGIDRKHNSCRNDKSIHELQFFNFQSVALASNNFASTNKLGEGGFGPVYKGKLLGGPEVAIKRLSTSSRQGLEEFKNEVKVIAKLQHNNLVRLVGCCIEKEEQILIYEYMPNKSLDLLLFEPMNRKVLDWRKRFSIIEGIAQGLLYLHKYSRLKIIHRDLKASNILLDKDMNPKISDFGMAKVFDSEESKEKTKRVVGTYGYISPEYAIKGIFSTKSDVFSFGVLLLEIVSSRRNNSFHCSDGPLCLIVYAWELWQQGRVLELVDPIISDKYQNEVLRCIIVGLLCVQENPMDRPTMLEVTSMIYNEANQLPSPNQPGFYNRRNLQAAEIAEQNQECFSLNGVSISEMEASCGFNQPIVNQYFSIINTILQGQKLKDSDYLISADGTFKFGFFSPGTSRSRYLGIWYNVVDEKSVSIAKRSVVWVANRNNPIPDASGILTIDKLGKLRISYNGGSFITLSYAAATSNVSATLLNSGNFVLKEMNFDGSTKHILWESFDYPTDTLLPGSFSLTIGVSEEARSSQLVIWWKGSIYWTSGMWQNDHFKLLPRLSNEGNRNFSFTANNDDILYYYTYALSESENHSLSRYMIDSSGSILEIGGPAPFGACSYKFDPGCVEQTLPLCRSKNDWFEAKKGFMSAQGLKFDRSYNLSLFDCQEKCLNNCSCTAYAYSNSNLTACEIWGQGVVFTEKYDETRVIYVLNIAKSKAKRWILLVLIIAGLVALLAACSLYYLIKRRNRIAAEDCEEQDILLSELEANETDSSRTKKLNEVKGDRKKGHELHFFSFESIVAATNNFAAANKLGQGGFGSVYKGDLHSGLQVAVKRLSRNSGQGLAEFKNELMLIAKLQHTNLVKLVGCCIQRKEKILIYEFMSNKSLDFFLFDPTKKNLLDWKKRLHIIEGIAQGLLYLHKYSRLRIIHRDLKASNILLDAEMNPKISDFGMARIFGRNESEEKTGRVVGTHGYMAPEYALEGIVSTKIDVFSFGVLLLEIVSSKKNNSNYGLDSECPLNLIGLAWELWKEGRGIELMDPTLDESYSYGEVARCIHIVQGQQLKDWEHLVSEEGTFNLGFFSLGTPSNRYLGITNNIPDDSVREKVVWVANRNNPIYDSSGILHIDEFGKLKISYSASSPIVLSSVQAVGNVSATIYDSGNFVLRELHSDGTVRRVLWQSFDHPTDTLLPGMKLGINFKTGQTWSLTSWISLENPAPGSLTFGGDPNGTSQLIVWWRGNVFWTSGLWQNGHFEFVPKLSYEDAKIFSYISNENEKYFMFNVIKNRTASQYRIGLHGQITESRGLSPFCRCSEFIRNRIGCVQEKLPNCRKPEDWFEPRKGNTISDGFKFDGSHNLSIFDCQANCLANCSCIAYASTNDNGTGCEIWSQGKDFIEFDSPLSREIYFLVSTKAKWRIRLIVATAVVTFILTVSSLYYFILRKYRIAGEETDTELEILLYELGAPTALSGKSRKKNKLGEGGYGPVFKGMLNDGQEVAIKMLSKNSGQGAEEFKNEVKLIAKLQHTNLVRLLGCCIQKEEKILIYEYLPNKSLDCFLFDSEKKQALHWKKRLDIVEGIVQGLLYLHKYSRLRIIHRDLKASNILLDTEMNPKISDFGMARIVEPNECQTNTRRVVGTYGYMSPEYAMEGIFSTKSDVFSFGVLLLEVVSGRKNNSFYESDGPVNLVGYAWELWREGRGLELMDSTLTHSYQSSQVLRCIHVGLLCVEDNPINRPSMVDVIAMIYNEGYQLPPPKQPAFHKRLDLLEDELVECKPENFWLNKMSISEMEAR</sequence>
<evidence type="ECO:0000256" key="18">
    <source>
        <dbReference type="ARBA" id="ARBA00047899"/>
    </source>
</evidence>
<dbReference type="GO" id="GO:0005886">
    <property type="term" value="C:plasma membrane"/>
    <property type="evidence" value="ECO:0007669"/>
    <property type="project" value="UniProtKB-SubCell"/>
</dbReference>
<evidence type="ECO:0000256" key="16">
    <source>
        <dbReference type="ARBA" id="ARBA00023170"/>
    </source>
</evidence>
<keyword evidence="5" id="KW-0597">Phosphoprotein</keyword>
<keyword evidence="16" id="KW-0675">Receptor</keyword>
<evidence type="ECO:0000256" key="1">
    <source>
        <dbReference type="ARBA" id="ARBA00004251"/>
    </source>
</evidence>
<dbReference type="InterPro" id="IPR000719">
    <property type="entry name" value="Prot_kinase_dom"/>
</dbReference>
<evidence type="ECO:0000256" key="14">
    <source>
        <dbReference type="ARBA" id="ARBA00023136"/>
    </source>
</evidence>
<evidence type="ECO:0000259" key="22">
    <source>
        <dbReference type="PROSITE" id="PS50011"/>
    </source>
</evidence>
<dbReference type="InterPro" id="IPR001245">
    <property type="entry name" value="Ser-Thr/Tyr_kinase_cat_dom"/>
</dbReference>
<evidence type="ECO:0000256" key="19">
    <source>
        <dbReference type="ARBA" id="ARBA00048679"/>
    </source>
</evidence>
<dbReference type="PROSITE" id="PS50948">
    <property type="entry name" value="PAN"/>
    <property type="match status" value="3"/>
</dbReference>
<evidence type="ECO:0000256" key="13">
    <source>
        <dbReference type="ARBA" id="ARBA00022989"/>
    </source>
</evidence>
<evidence type="ECO:0000256" key="9">
    <source>
        <dbReference type="ARBA" id="ARBA00022734"/>
    </source>
</evidence>
<keyword evidence="14 21" id="KW-0472">Membrane</keyword>
<feature type="transmembrane region" description="Helical" evidence="21">
    <location>
        <begin position="376"/>
        <end position="399"/>
    </location>
</feature>
<dbReference type="CDD" id="cd00028">
    <property type="entry name" value="B_lectin"/>
    <property type="match status" value="3"/>
</dbReference>
<dbReference type="SUPFAM" id="SSF56112">
    <property type="entry name" value="Protein kinase-like (PK-like)"/>
    <property type="match status" value="3"/>
</dbReference>
<dbReference type="InterPro" id="IPR001480">
    <property type="entry name" value="Bulb-type_lectin_dom"/>
</dbReference>
<feature type="transmembrane region" description="Helical" evidence="21">
    <location>
        <begin position="1853"/>
        <end position="1873"/>
    </location>
</feature>
<dbReference type="Gene3D" id="2.90.10.10">
    <property type="entry name" value="Bulb-type lectin domain"/>
    <property type="match status" value="3"/>
</dbReference>
<dbReference type="FunFam" id="3.30.200.20:FF:001120">
    <property type="entry name" value="Putative DUF26-domain receptor-like protein kinase family protein"/>
    <property type="match status" value="1"/>
</dbReference>
<keyword evidence="12 20" id="KW-0067">ATP-binding</keyword>
<dbReference type="SMART" id="SM00108">
    <property type="entry name" value="B_lectin"/>
    <property type="match status" value="3"/>
</dbReference>
<keyword evidence="9" id="KW-0430">Lectin</keyword>
<evidence type="ECO:0000256" key="12">
    <source>
        <dbReference type="ARBA" id="ARBA00022840"/>
    </source>
</evidence>
<dbReference type="GO" id="GO:0004674">
    <property type="term" value="F:protein serine/threonine kinase activity"/>
    <property type="evidence" value="ECO:0007669"/>
    <property type="project" value="UniProtKB-KW"/>
</dbReference>
<evidence type="ECO:0000313" key="25">
    <source>
        <dbReference type="EMBL" id="KDP37223.1"/>
    </source>
</evidence>
<dbReference type="PROSITE" id="PS50011">
    <property type="entry name" value="PROTEIN_KINASE_DOM"/>
    <property type="match status" value="3"/>
</dbReference>
<dbReference type="Gene3D" id="1.10.510.10">
    <property type="entry name" value="Transferase(Phosphotransferase) domain 1"/>
    <property type="match status" value="3"/>
</dbReference>
<keyword evidence="10 20" id="KW-0547">Nucleotide-binding</keyword>
<comment type="catalytic activity">
    <reaction evidence="18">
        <text>L-threonyl-[protein] + ATP = O-phospho-L-threonyl-[protein] + ADP + H(+)</text>
        <dbReference type="Rhea" id="RHEA:46608"/>
        <dbReference type="Rhea" id="RHEA-COMP:11060"/>
        <dbReference type="Rhea" id="RHEA-COMP:11605"/>
        <dbReference type="ChEBI" id="CHEBI:15378"/>
        <dbReference type="ChEBI" id="CHEBI:30013"/>
        <dbReference type="ChEBI" id="CHEBI:30616"/>
        <dbReference type="ChEBI" id="CHEBI:61977"/>
        <dbReference type="ChEBI" id="CHEBI:456216"/>
        <dbReference type="EC" id="2.7.11.1"/>
    </reaction>
</comment>
<dbReference type="SUPFAM" id="SSF51110">
    <property type="entry name" value="alpha-D-mannose-specific plant lectins"/>
    <property type="match status" value="3"/>
</dbReference>
<evidence type="ECO:0000256" key="7">
    <source>
        <dbReference type="ARBA" id="ARBA00022692"/>
    </source>
</evidence>
<dbReference type="InterPro" id="IPR011009">
    <property type="entry name" value="Kinase-like_dom_sf"/>
</dbReference>
<evidence type="ECO:0000256" key="15">
    <source>
        <dbReference type="ARBA" id="ARBA00023157"/>
    </source>
</evidence>
<keyword evidence="26" id="KW-1185">Reference proteome</keyword>
<feature type="domain" description="Protein kinase" evidence="22">
    <location>
        <begin position="1242"/>
        <end position="1622"/>
    </location>
</feature>
<keyword evidence="11" id="KW-0418">Kinase</keyword>
<feature type="domain" description="Apple" evidence="24">
    <location>
        <begin position="1764"/>
        <end position="1833"/>
    </location>
</feature>
<dbReference type="Pfam" id="PF01453">
    <property type="entry name" value="B_lectin"/>
    <property type="match status" value="3"/>
</dbReference>
<dbReference type="PROSITE" id="PS00108">
    <property type="entry name" value="PROTEIN_KINASE_ST"/>
    <property type="match status" value="3"/>
</dbReference>
<keyword evidence="15" id="KW-1015">Disulfide bond</keyword>
<name>A0A067KQJ4_JATCU</name>
<protein>
    <recommendedName>
        <fullName evidence="2">non-specific serine/threonine protein kinase</fullName>
        <ecNumber evidence="2">2.7.11.1</ecNumber>
    </recommendedName>
</protein>
<dbReference type="Pfam" id="PF07714">
    <property type="entry name" value="PK_Tyr_Ser-Thr"/>
    <property type="match status" value="3"/>
</dbReference>
<dbReference type="Proteomes" id="UP000027138">
    <property type="component" value="Unassembled WGS sequence"/>
</dbReference>
<dbReference type="OrthoDB" id="833392at2759"/>
<dbReference type="CDD" id="cd01098">
    <property type="entry name" value="PAN_AP_plant"/>
    <property type="match status" value="1"/>
</dbReference>
<dbReference type="PANTHER" id="PTHR27002:SF1063">
    <property type="entry name" value="RECEPTOR-LIKE SERINE_THREONINE-PROTEIN KINASE"/>
    <property type="match status" value="1"/>
</dbReference>
<feature type="domain" description="Bulb-type lectin" evidence="23">
    <location>
        <begin position="8"/>
        <end position="136"/>
    </location>
</feature>
<evidence type="ECO:0000313" key="26">
    <source>
        <dbReference type="Proteomes" id="UP000027138"/>
    </source>
</evidence>
<evidence type="ECO:0000256" key="20">
    <source>
        <dbReference type="PROSITE-ProRule" id="PRU10141"/>
    </source>
</evidence>
<keyword evidence="17" id="KW-0325">Glycoprotein</keyword>
<dbReference type="Gene3D" id="3.30.200.20">
    <property type="entry name" value="Phosphorylase Kinase, domain 1"/>
    <property type="match status" value="3"/>
</dbReference>
<keyword evidence="7 21" id="KW-0812">Transmembrane</keyword>
<dbReference type="EC" id="2.7.11.1" evidence="2"/>
<organism evidence="25 26">
    <name type="scientific">Jatropha curcas</name>
    <name type="common">Barbados nut</name>
    <dbReference type="NCBI Taxonomy" id="180498"/>
    <lineage>
        <taxon>Eukaryota</taxon>
        <taxon>Viridiplantae</taxon>
        <taxon>Streptophyta</taxon>
        <taxon>Embryophyta</taxon>
        <taxon>Tracheophyta</taxon>
        <taxon>Spermatophyta</taxon>
        <taxon>Magnoliopsida</taxon>
        <taxon>eudicotyledons</taxon>
        <taxon>Gunneridae</taxon>
        <taxon>Pentapetalae</taxon>
        <taxon>rosids</taxon>
        <taxon>fabids</taxon>
        <taxon>Malpighiales</taxon>
        <taxon>Euphorbiaceae</taxon>
        <taxon>Crotonoideae</taxon>
        <taxon>Jatropheae</taxon>
        <taxon>Jatropha</taxon>
    </lineage>
</organism>
<evidence type="ECO:0000256" key="21">
    <source>
        <dbReference type="SAM" id="Phobius"/>
    </source>
</evidence>
<dbReference type="PROSITE" id="PS50927">
    <property type="entry name" value="BULB_LECTIN"/>
    <property type="match status" value="3"/>
</dbReference>
<dbReference type="PANTHER" id="PTHR27002">
    <property type="entry name" value="RECEPTOR-LIKE SERINE/THREONINE-PROTEIN KINASE SD1-8"/>
    <property type="match status" value="1"/>
</dbReference>
<comment type="subcellular location">
    <subcellularLocation>
        <location evidence="1">Cell membrane</location>
        <topology evidence="1">Single-pass type I membrane protein</topology>
    </subcellularLocation>
</comment>
<evidence type="ECO:0000259" key="23">
    <source>
        <dbReference type="PROSITE" id="PS50927"/>
    </source>
</evidence>
<keyword evidence="4" id="KW-0723">Serine/threonine-protein kinase</keyword>
<evidence type="ECO:0000256" key="11">
    <source>
        <dbReference type="ARBA" id="ARBA00022777"/>
    </source>
</evidence>
<dbReference type="InterPro" id="IPR017441">
    <property type="entry name" value="Protein_kinase_ATP_BS"/>
</dbReference>
<comment type="catalytic activity">
    <reaction evidence="19">
        <text>L-seryl-[protein] + ATP = O-phospho-L-seryl-[protein] + ADP + H(+)</text>
        <dbReference type="Rhea" id="RHEA:17989"/>
        <dbReference type="Rhea" id="RHEA-COMP:9863"/>
        <dbReference type="Rhea" id="RHEA-COMP:11604"/>
        <dbReference type="ChEBI" id="CHEBI:15378"/>
        <dbReference type="ChEBI" id="CHEBI:29999"/>
        <dbReference type="ChEBI" id="CHEBI:30616"/>
        <dbReference type="ChEBI" id="CHEBI:83421"/>
        <dbReference type="ChEBI" id="CHEBI:456216"/>
        <dbReference type="EC" id="2.7.11.1"/>
    </reaction>
</comment>
<evidence type="ECO:0000256" key="5">
    <source>
        <dbReference type="ARBA" id="ARBA00022553"/>
    </source>
</evidence>
<evidence type="ECO:0000256" key="8">
    <source>
        <dbReference type="ARBA" id="ARBA00022729"/>
    </source>
</evidence>
<dbReference type="SMART" id="SM00220">
    <property type="entry name" value="S_TKc"/>
    <property type="match status" value="3"/>
</dbReference>
<dbReference type="CDD" id="cd14066">
    <property type="entry name" value="STKc_IRAK"/>
    <property type="match status" value="2"/>
</dbReference>
<dbReference type="PROSITE" id="PS00107">
    <property type="entry name" value="PROTEIN_KINASE_ATP"/>
    <property type="match status" value="1"/>
</dbReference>
<evidence type="ECO:0000256" key="3">
    <source>
        <dbReference type="ARBA" id="ARBA00022475"/>
    </source>
</evidence>
<dbReference type="InterPro" id="IPR036426">
    <property type="entry name" value="Bulb-type_lectin_dom_sf"/>
</dbReference>
<keyword evidence="8" id="KW-0732">Signal</keyword>
<feature type="domain" description="Protein kinase" evidence="22">
    <location>
        <begin position="482"/>
        <end position="754"/>
    </location>
</feature>
<evidence type="ECO:0000256" key="10">
    <source>
        <dbReference type="ARBA" id="ARBA00022741"/>
    </source>
</evidence>
<keyword evidence="3" id="KW-1003">Cell membrane</keyword>
<accession>A0A067KQJ4</accession>
<feature type="transmembrane region" description="Helical" evidence="21">
    <location>
        <begin position="1157"/>
        <end position="1180"/>
    </location>
</feature>
<evidence type="ECO:0000256" key="4">
    <source>
        <dbReference type="ARBA" id="ARBA00022527"/>
    </source>
</evidence>
<dbReference type="FunFam" id="3.30.200.20:FF:000195">
    <property type="entry name" value="G-type lectin S-receptor-like serine/threonine-protein kinase"/>
    <property type="match status" value="1"/>
</dbReference>
<feature type="domain" description="Bulb-type lectin" evidence="23">
    <location>
        <begin position="1490"/>
        <end position="1613"/>
    </location>
</feature>
<dbReference type="STRING" id="180498.A0A067KQJ4"/>
<feature type="domain" description="Apple" evidence="24">
    <location>
        <begin position="1070"/>
        <end position="1149"/>
    </location>
</feature>
<dbReference type="EMBL" id="KK914415">
    <property type="protein sequence ID" value="KDP37223.1"/>
    <property type="molecule type" value="Genomic_DNA"/>
</dbReference>
<dbReference type="FunFam" id="1.10.510.10:FF:000060">
    <property type="entry name" value="G-type lectin S-receptor-like serine/threonine-protein kinase"/>
    <property type="match status" value="3"/>
</dbReference>
<dbReference type="InterPro" id="IPR003609">
    <property type="entry name" value="Pan_app"/>
</dbReference>
<dbReference type="FunFam" id="2.90.10.10:FF:000009">
    <property type="entry name" value="Receptor-like serine/threonine-protein kinase SD1-8"/>
    <property type="match status" value="1"/>
</dbReference>
<evidence type="ECO:0000256" key="17">
    <source>
        <dbReference type="ARBA" id="ARBA00023180"/>
    </source>
</evidence>
<evidence type="ECO:0000256" key="2">
    <source>
        <dbReference type="ARBA" id="ARBA00012513"/>
    </source>
</evidence>
<evidence type="ECO:0000259" key="24">
    <source>
        <dbReference type="PROSITE" id="PS50948"/>
    </source>
</evidence>